<dbReference type="AlphaFoldDB" id="A0A5N6TRT2"/>
<evidence type="ECO:0000313" key="1">
    <source>
        <dbReference type="EMBL" id="KAE8149063.1"/>
    </source>
</evidence>
<dbReference type="Proteomes" id="UP000325780">
    <property type="component" value="Unassembled WGS sequence"/>
</dbReference>
<proteinExistence type="predicted"/>
<accession>A0A5N6TRT2</accession>
<dbReference type="OrthoDB" id="4483681at2759"/>
<keyword evidence="2" id="KW-1185">Reference proteome</keyword>
<protein>
    <submittedName>
        <fullName evidence="1">Uncharacterized protein</fullName>
    </submittedName>
</protein>
<evidence type="ECO:0000313" key="2">
    <source>
        <dbReference type="Proteomes" id="UP000325780"/>
    </source>
</evidence>
<sequence length="105" mass="12159">MRQELSDFPSRYTYNGKIINGLWASTQSMVIPPAFLNALKQWIQSMYPKANLDRIDWYAPGFNVKRNFNREFKNMSRYNARHAKRPLLLVLHTPGTMQAGPASNV</sequence>
<gene>
    <name evidence="1" type="ORF">BDV25DRAFT_141171</name>
</gene>
<reference evidence="1 2" key="1">
    <citation type="submission" date="2019-04" db="EMBL/GenBank/DDBJ databases">
        <title>Friends and foes A comparative genomics study of 23 Aspergillus species from section Flavi.</title>
        <authorList>
            <consortium name="DOE Joint Genome Institute"/>
            <person name="Kjaerbolling I."/>
            <person name="Vesth T."/>
            <person name="Frisvad J.C."/>
            <person name="Nybo J.L."/>
            <person name="Theobald S."/>
            <person name="Kildgaard S."/>
            <person name="Isbrandt T."/>
            <person name="Kuo A."/>
            <person name="Sato A."/>
            <person name="Lyhne E.K."/>
            <person name="Kogle M.E."/>
            <person name="Wiebenga A."/>
            <person name="Kun R.S."/>
            <person name="Lubbers R.J."/>
            <person name="Makela M.R."/>
            <person name="Barry K."/>
            <person name="Chovatia M."/>
            <person name="Clum A."/>
            <person name="Daum C."/>
            <person name="Haridas S."/>
            <person name="He G."/>
            <person name="LaButti K."/>
            <person name="Lipzen A."/>
            <person name="Mondo S."/>
            <person name="Riley R."/>
            <person name="Salamov A."/>
            <person name="Simmons B.A."/>
            <person name="Magnuson J.K."/>
            <person name="Henrissat B."/>
            <person name="Mortensen U.H."/>
            <person name="Larsen T.O."/>
            <person name="Devries R.P."/>
            <person name="Grigoriev I.V."/>
            <person name="Machida M."/>
            <person name="Baker S.E."/>
            <person name="Andersen M.R."/>
        </authorList>
    </citation>
    <scope>NUCLEOTIDE SEQUENCE [LARGE SCALE GENOMIC DNA]</scope>
    <source>
        <strain evidence="1 2">IBT 18842</strain>
    </source>
</reference>
<organism evidence="1 2">
    <name type="scientific">Aspergillus avenaceus</name>
    <dbReference type="NCBI Taxonomy" id="36643"/>
    <lineage>
        <taxon>Eukaryota</taxon>
        <taxon>Fungi</taxon>
        <taxon>Dikarya</taxon>
        <taxon>Ascomycota</taxon>
        <taxon>Pezizomycotina</taxon>
        <taxon>Eurotiomycetes</taxon>
        <taxon>Eurotiomycetidae</taxon>
        <taxon>Eurotiales</taxon>
        <taxon>Aspergillaceae</taxon>
        <taxon>Aspergillus</taxon>
        <taxon>Aspergillus subgen. Circumdati</taxon>
    </lineage>
</organism>
<name>A0A5N6TRT2_ASPAV</name>
<dbReference type="EMBL" id="ML742136">
    <property type="protein sequence ID" value="KAE8149063.1"/>
    <property type="molecule type" value="Genomic_DNA"/>
</dbReference>